<proteinExistence type="predicted"/>
<dbReference type="GO" id="GO:0008673">
    <property type="term" value="F:2-dehydro-3-deoxygluconokinase activity"/>
    <property type="evidence" value="ECO:0007669"/>
    <property type="project" value="UniProtKB-EC"/>
</dbReference>
<dbReference type="PROSITE" id="PS00584">
    <property type="entry name" value="PFKB_KINASES_2"/>
    <property type="match status" value="1"/>
</dbReference>
<evidence type="ECO:0000256" key="1">
    <source>
        <dbReference type="ARBA" id="ARBA00022679"/>
    </source>
</evidence>
<comment type="caution">
    <text evidence="4">The sequence shown here is derived from an EMBL/GenBank/DDBJ whole genome shotgun (WGS) entry which is preliminary data.</text>
</comment>
<accession>A0A0B8QC98</accession>
<evidence type="ECO:0000256" key="2">
    <source>
        <dbReference type="ARBA" id="ARBA00022777"/>
    </source>
</evidence>
<dbReference type="InterPro" id="IPR011611">
    <property type="entry name" value="PfkB_dom"/>
</dbReference>
<evidence type="ECO:0000313" key="5">
    <source>
        <dbReference type="Proteomes" id="UP000031666"/>
    </source>
</evidence>
<name>A0A0B8QC98_9VIBR</name>
<keyword evidence="2 4" id="KW-0418">Kinase</keyword>
<evidence type="ECO:0000259" key="3">
    <source>
        <dbReference type="Pfam" id="PF00294"/>
    </source>
</evidence>
<dbReference type="InterPro" id="IPR029056">
    <property type="entry name" value="Ribokinase-like"/>
</dbReference>
<gene>
    <name evidence="4" type="ORF">JCM19241_900</name>
</gene>
<dbReference type="AlphaFoldDB" id="A0A0B8QC98"/>
<reference evidence="4 5" key="1">
    <citation type="submission" date="2015-01" db="EMBL/GenBank/DDBJ databases">
        <title>Vibrio sp. C94 JCM 19241 whole genome shotgun sequence.</title>
        <authorList>
            <person name="Sawabe T."/>
            <person name="Meirelles P."/>
            <person name="Feng G."/>
            <person name="Sayaka M."/>
            <person name="Hattori M."/>
            <person name="Ohkuma M."/>
        </authorList>
    </citation>
    <scope>NUCLEOTIDE SEQUENCE [LARGE SCALE GENOMIC DNA]</scope>
    <source>
        <strain evidence="5">JCM 19241</strain>
    </source>
</reference>
<reference evidence="4 5" key="2">
    <citation type="submission" date="2015-01" db="EMBL/GenBank/DDBJ databases">
        <authorList>
            <consortium name="NBRP consortium"/>
            <person name="Sawabe T."/>
            <person name="Meirelles P."/>
            <person name="Feng G."/>
            <person name="Sayaka M."/>
            <person name="Hattori M."/>
            <person name="Ohkuma M."/>
        </authorList>
    </citation>
    <scope>NUCLEOTIDE SEQUENCE [LARGE SCALE GENOMIC DNA]</scope>
    <source>
        <strain evidence="5">JCM 19241</strain>
    </source>
</reference>
<dbReference type="Pfam" id="PF00294">
    <property type="entry name" value="PfkB"/>
    <property type="match status" value="1"/>
</dbReference>
<dbReference type="Proteomes" id="UP000031666">
    <property type="component" value="Unassembled WGS sequence"/>
</dbReference>
<feature type="domain" description="Carbohydrate kinase PfkB" evidence="3">
    <location>
        <begin position="1"/>
        <end position="53"/>
    </location>
</feature>
<evidence type="ECO:0000313" key="4">
    <source>
        <dbReference type="EMBL" id="GAM74557.1"/>
    </source>
</evidence>
<dbReference type="SUPFAM" id="SSF53613">
    <property type="entry name" value="Ribokinase-like"/>
    <property type="match status" value="1"/>
</dbReference>
<dbReference type="EMBL" id="BBSC01000003">
    <property type="protein sequence ID" value="GAM74557.1"/>
    <property type="molecule type" value="Genomic_DNA"/>
</dbReference>
<keyword evidence="1 4" id="KW-0808">Transferase</keyword>
<dbReference type="EC" id="2.7.1.45" evidence="4"/>
<dbReference type="Gene3D" id="3.40.1190.20">
    <property type="match status" value="1"/>
</dbReference>
<protein>
    <submittedName>
        <fullName evidence="4">2-dehydro-3-deoxygluconate kinase</fullName>
        <ecNumber evidence="4">2.7.1.45</ecNumber>
    </submittedName>
</protein>
<dbReference type="STRING" id="1481914.JCM19241_900"/>
<organism evidence="4 5">
    <name type="scientific">Vibrio ishigakensis</name>
    <dbReference type="NCBI Taxonomy" id="1481914"/>
    <lineage>
        <taxon>Bacteria</taxon>
        <taxon>Pseudomonadati</taxon>
        <taxon>Pseudomonadota</taxon>
        <taxon>Gammaproteobacteria</taxon>
        <taxon>Vibrionales</taxon>
        <taxon>Vibrionaceae</taxon>
        <taxon>Vibrio</taxon>
    </lineage>
</organism>
<sequence length="64" mass="6893">MGPEGNLYKDFVSGQTQSIPTTPVENVIDTTSAGDSFNAGFLAGWLLGKSQRRAHIKVISLQEL</sequence>
<dbReference type="InterPro" id="IPR002173">
    <property type="entry name" value="Carboh/pur_kinase_PfkB_CS"/>
</dbReference>